<evidence type="ECO:0000256" key="1">
    <source>
        <dbReference type="ARBA" id="ARBA00001966"/>
    </source>
</evidence>
<dbReference type="RefSeq" id="WP_252165568.1">
    <property type="nucleotide sequence ID" value="NZ_CP084930.1"/>
</dbReference>
<dbReference type="PROSITE" id="PS51669">
    <property type="entry name" value="4FE4S_MOW_BIS_MGD"/>
    <property type="match status" value="1"/>
</dbReference>
<keyword evidence="4 10" id="KW-0479">Metal-binding</keyword>
<evidence type="ECO:0000313" key="14">
    <source>
        <dbReference type="EMBL" id="USI71755.1"/>
    </source>
</evidence>
<feature type="domain" description="4Fe-4S Mo/W bis-MGD-type" evidence="12">
    <location>
        <begin position="216"/>
        <end position="272"/>
    </location>
</feature>
<dbReference type="InterPro" id="IPR054351">
    <property type="entry name" value="NADH_UbQ_OxRdtase_ferredoxin"/>
</dbReference>
<dbReference type="InterPro" id="IPR006963">
    <property type="entry name" value="Mopterin_OxRdtase_4Fe-4S_dom"/>
</dbReference>
<dbReference type="PANTHER" id="PTHR43105">
    <property type="entry name" value="RESPIRATORY NITRATE REDUCTASE"/>
    <property type="match status" value="1"/>
</dbReference>
<evidence type="ECO:0000256" key="8">
    <source>
        <dbReference type="ARBA" id="ARBA00023027"/>
    </source>
</evidence>
<dbReference type="InterPro" id="IPR006656">
    <property type="entry name" value="Mopterin_OxRdtase"/>
</dbReference>
<evidence type="ECO:0000256" key="10">
    <source>
        <dbReference type="RuleBase" id="RU003525"/>
    </source>
</evidence>
<keyword evidence="7 10" id="KW-0411">Iron-sulfur</keyword>
<dbReference type="Gene3D" id="3.10.20.740">
    <property type="match status" value="1"/>
</dbReference>
<feature type="domain" description="2Fe-2S ferredoxin-type" evidence="11">
    <location>
        <begin position="2"/>
        <end position="79"/>
    </location>
</feature>
<keyword evidence="14" id="KW-0560">Oxidoreductase</keyword>
<comment type="cofactor">
    <cofactor evidence="1 10">
        <name>[4Fe-4S] cluster</name>
        <dbReference type="ChEBI" id="CHEBI:49883"/>
    </cofactor>
</comment>
<dbReference type="Pfam" id="PF10588">
    <property type="entry name" value="NADH-G_4Fe-4S_3"/>
    <property type="match status" value="1"/>
</dbReference>
<evidence type="ECO:0000259" key="11">
    <source>
        <dbReference type="PROSITE" id="PS51085"/>
    </source>
</evidence>
<name>A0ABY4X4E6_9SPHN</name>
<dbReference type="PANTHER" id="PTHR43105:SF13">
    <property type="entry name" value="NADH-UBIQUINONE OXIDOREDUCTASE 75 KDA SUBUNIT, MITOCHONDRIAL"/>
    <property type="match status" value="1"/>
</dbReference>
<dbReference type="PROSITE" id="PS51839">
    <property type="entry name" value="4FE4S_HC3"/>
    <property type="match status" value="1"/>
</dbReference>
<dbReference type="PROSITE" id="PS00643">
    <property type="entry name" value="COMPLEX1_75K_3"/>
    <property type="match status" value="1"/>
</dbReference>
<dbReference type="EMBL" id="CP084930">
    <property type="protein sequence ID" value="USI71755.1"/>
    <property type="molecule type" value="Genomic_DNA"/>
</dbReference>
<dbReference type="PROSITE" id="PS00641">
    <property type="entry name" value="COMPLEX1_75K_1"/>
    <property type="match status" value="1"/>
</dbReference>
<evidence type="ECO:0000256" key="4">
    <source>
        <dbReference type="ARBA" id="ARBA00022723"/>
    </source>
</evidence>
<dbReference type="Pfam" id="PF00384">
    <property type="entry name" value="Molybdopterin"/>
    <property type="match status" value="1"/>
</dbReference>
<dbReference type="Pfam" id="PF22151">
    <property type="entry name" value="Fer4_NDSU1"/>
    <property type="match status" value="1"/>
</dbReference>
<keyword evidence="5 10" id="KW-1278">Translocase</keyword>
<dbReference type="Pfam" id="PF09326">
    <property type="entry name" value="NADH_dhqG_C"/>
    <property type="match status" value="1"/>
</dbReference>
<keyword evidence="6 10" id="KW-0408">Iron</keyword>
<protein>
    <recommendedName>
        <fullName evidence="10">NADH-quinone oxidoreductase</fullName>
        <ecNumber evidence="10">7.1.1.-</ecNumber>
    </recommendedName>
</protein>
<organism evidence="14 15">
    <name type="scientific">Sphingomonas morindae</name>
    <dbReference type="NCBI Taxonomy" id="1541170"/>
    <lineage>
        <taxon>Bacteria</taxon>
        <taxon>Pseudomonadati</taxon>
        <taxon>Pseudomonadota</taxon>
        <taxon>Alphaproteobacteria</taxon>
        <taxon>Sphingomonadales</taxon>
        <taxon>Sphingomonadaceae</taxon>
        <taxon>Sphingomonas</taxon>
    </lineage>
</organism>
<comment type="cofactor">
    <cofactor evidence="10">
        <name>[2Fe-2S] cluster</name>
        <dbReference type="ChEBI" id="CHEBI:190135"/>
    </cofactor>
    <text evidence="10">Binds 1 [2Fe-2S] cluster per subunit.</text>
</comment>
<dbReference type="InterPro" id="IPR019574">
    <property type="entry name" value="NADH_UbQ_OxRdtase_Gsu_4Fe4S-bd"/>
</dbReference>
<dbReference type="EC" id="7.1.1.-" evidence="10"/>
<dbReference type="SUPFAM" id="SSF53706">
    <property type="entry name" value="Formate dehydrogenase/DMSO reductase, domains 1-3"/>
    <property type="match status" value="1"/>
</dbReference>
<keyword evidence="10" id="KW-0874">Quinone</keyword>
<dbReference type="SMART" id="SM00929">
    <property type="entry name" value="NADH-G_4Fe-4S_3"/>
    <property type="match status" value="1"/>
</dbReference>
<reference evidence="14" key="1">
    <citation type="journal article" date="2022" name="Toxins">
        <title>Genomic Analysis of Sphingopyxis sp. USTB-05 for Biodegrading Cyanobacterial Hepatotoxins.</title>
        <authorList>
            <person name="Liu C."/>
            <person name="Xu Q."/>
            <person name="Zhao Z."/>
            <person name="Zhang H."/>
            <person name="Liu X."/>
            <person name="Yin C."/>
            <person name="Liu Y."/>
            <person name="Yan H."/>
        </authorList>
    </citation>
    <scope>NUCLEOTIDE SEQUENCE</scope>
    <source>
        <strain evidence="14">NBD5</strain>
    </source>
</reference>
<dbReference type="InterPro" id="IPR000283">
    <property type="entry name" value="NADH_UbQ_OxRdtase_75kDa_su_CS"/>
</dbReference>
<keyword evidence="8 10" id="KW-0520">NAD</keyword>
<evidence type="ECO:0000256" key="7">
    <source>
        <dbReference type="ARBA" id="ARBA00023014"/>
    </source>
</evidence>
<dbReference type="NCBIfam" id="TIGR01973">
    <property type="entry name" value="NuoG"/>
    <property type="match status" value="1"/>
</dbReference>
<dbReference type="Gene3D" id="3.40.50.740">
    <property type="match status" value="2"/>
</dbReference>
<keyword evidence="3 10" id="KW-0004">4Fe-4S</keyword>
<evidence type="ECO:0000256" key="6">
    <source>
        <dbReference type="ARBA" id="ARBA00023004"/>
    </source>
</evidence>
<dbReference type="PROSITE" id="PS51085">
    <property type="entry name" value="2FE2S_FER_2"/>
    <property type="match status" value="1"/>
</dbReference>
<dbReference type="SUPFAM" id="SSF54292">
    <property type="entry name" value="2Fe-2S ferredoxin-like"/>
    <property type="match status" value="1"/>
</dbReference>
<dbReference type="GO" id="GO:0016491">
    <property type="term" value="F:oxidoreductase activity"/>
    <property type="evidence" value="ECO:0007669"/>
    <property type="project" value="UniProtKB-KW"/>
</dbReference>
<dbReference type="InterPro" id="IPR050123">
    <property type="entry name" value="Prok_molybdopt-oxidoreductase"/>
</dbReference>
<dbReference type="Gene3D" id="3.30.70.20">
    <property type="match status" value="1"/>
</dbReference>
<evidence type="ECO:0000256" key="9">
    <source>
        <dbReference type="ARBA" id="ARBA00047712"/>
    </source>
</evidence>
<dbReference type="CDD" id="cd00207">
    <property type="entry name" value="fer2"/>
    <property type="match status" value="1"/>
</dbReference>
<feature type="domain" description="4Fe-4S His(Cys)3-ligated-type" evidence="13">
    <location>
        <begin position="79"/>
        <end position="118"/>
    </location>
</feature>
<gene>
    <name evidence="14" type="primary">nuoG</name>
    <name evidence="14" type="ORF">LHA26_10510</name>
</gene>
<dbReference type="Proteomes" id="UP001056937">
    <property type="component" value="Chromosome 1"/>
</dbReference>
<evidence type="ECO:0000256" key="5">
    <source>
        <dbReference type="ARBA" id="ARBA00022967"/>
    </source>
</evidence>
<dbReference type="InterPro" id="IPR001041">
    <property type="entry name" value="2Fe-2S_ferredoxin-type"/>
</dbReference>
<proteinExistence type="inferred from homology"/>
<evidence type="ECO:0000256" key="2">
    <source>
        <dbReference type="ARBA" id="ARBA00005404"/>
    </source>
</evidence>
<keyword evidence="15" id="KW-1185">Reference proteome</keyword>
<dbReference type="Pfam" id="PF22117">
    <property type="entry name" value="Fer4_Nqo3"/>
    <property type="match status" value="1"/>
</dbReference>
<evidence type="ECO:0000259" key="13">
    <source>
        <dbReference type="PROSITE" id="PS51839"/>
    </source>
</evidence>
<evidence type="ECO:0000313" key="15">
    <source>
        <dbReference type="Proteomes" id="UP001056937"/>
    </source>
</evidence>
<dbReference type="PROSITE" id="PS00642">
    <property type="entry name" value="COMPLEX1_75K_2"/>
    <property type="match status" value="1"/>
</dbReference>
<dbReference type="Pfam" id="PF13510">
    <property type="entry name" value="Fer2_4"/>
    <property type="match status" value="1"/>
</dbReference>
<dbReference type="Gene3D" id="3.40.228.10">
    <property type="entry name" value="Dimethylsulfoxide Reductase, domain 2"/>
    <property type="match status" value="1"/>
</dbReference>
<comment type="function">
    <text evidence="10">NDH-1 shuttles electrons from NADH, via FMN and iron-sulfur (Fe-S) centers, to quinones in the respiratory chain. Couples the redox reaction to proton translocation (for every two electrons transferred, four hydrogen ions are translocated across the cytoplasmic membrane), and thus conserves the redox energy in a proton gradient.</text>
</comment>
<keyword evidence="10" id="KW-0001">2Fe-2S</keyword>
<dbReference type="InterPro" id="IPR010228">
    <property type="entry name" value="NADH_UbQ_OxRdtase_Gsu"/>
</dbReference>
<comment type="catalytic activity">
    <reaction evidence="9 10">
        <text>a quinone + NADH + 5 H(+)(in) = a quinol + NAD(+) + 4 H(+)(out)</text>
        <dbReference type="Rhea" id="RHEA:57888"/>
        <dbReference type="ChEBI" id="CHEBI:15378"/>
        <dbReference type="ChEBI" id="CHEBI:24646"/>
        <dbReference type="ChEBI" id="CHEBI:57540"/>
        <dbReference type="ChEBI" id="CHEBI:57945"/>
        <dbReference type="ChEBI" id="CHEBI:132124"/>
    </reaction>
</comment>
<sequence>MPKLKVDGIEVEVPAGATVLQACEAAGKEIPRFCYHERLSIAGNCRMCLVEVKPGPPKPQASCALPAADNQEVRTDSAMVKKAREGVMEFLLINHPLDCPICDQGGECDLQDQSVAYGRGHSRYDENKRAVTEKYMGPIVKTQMTRCIQCTRCVRFAEEVAGVEEIGAIYRGENMQITSYLERAVSSELSGNVVDLCPVGALTSKPYQYEARPWELSKTFGIDVMDAVGTNIRLDSRGRQVLRALPRLNEEVNEEWASDKTRHAVDGLVRNRIDKPWVRKDGKLVPASWQEAFAAIAAAAAGLRGDAVAGLAGDLAEVESVYALKQLLAGFGSTLHEARVDGAMFDVAAPADWRFNPGIAGLETARTILLVGANPRWEAPLVNTRIRKAVKKGAKVFAIGPEVDLTYPARWLGEDINALGALPEEIGGEGVVVIVGTGACAIEGGYGAARQTAAALGAGFGLLHTAAGRVGALELGFVTEGGLAAVAAAAPKLLFLLGVDETDLSPFAESFTVYIGTHGDRGARAADVILPGAAYPEKPGTWVNLEGRVQRAERAVFPVGDAREDWTILRALSGVLGRPLPFDTLAQLRQRIAADHPTLAEEGIAPVAALGAAAKGGDVSGAIRWPIEDFYLTNPIARASPTMRRCSAELLHGAQFAEAAE</sequence>
<accession>A0ABY4X4E6</accession>
<dbReference type="PROSITE" id="PS51257">
    <property type="entry name" value="PROKAR_LIPOPROTEIN"/>
    <property type="match status" value="1"/>
</dbReference>
<dbReference type="InterPro" id="IPR015405">
    <property type="entry name" value="NDUFS1-like_C"/>
</dbReference>
<dbReference type="InterPro" id="IPR036010">
    <property type="entry name" value="2Fe-2S_ferredoxin-like_sf"/>
</dbReference>
<evidence type="ECO:0000256" key="3">
    <source>
        <dbReference type="ARBA" id="ARBA00022485"/>
    </source>
</evidence>
<dbReference type="SUPFAM" id="SSF54862">
    <property type="entry name" value="4Fe-4S ferredoxins"/>
    <property type="match status" value="1"/>
</dbReference>
<comment type="similarity">
    <text evidence="2 10">Belongs to the complex I 75 kDa subunit family.</text>
</comment>
<evidence type="ECO:0000259" key="12">
    <source>
        <dbReference type="PROSITE" id="PS51669"/>
    </source>
</evidence>